<dbReference type="EMBL" id="AVOT02002272">
    <property type="protein sequence ID" value="MBW0469791.1"/>
    <property type="molecule type" value="Genomic_DNA"/>
</dbReference>
<dbReference type="Proteomes" id="UP000765509">
    <property type="component" value="Unassembled WGS sequence"/>
</dbReference>
<dbReference type="AlphaFoldDB" id="A0A9Q3BRY9"/>
<comment type="caution">
    <text evidence="1">The sequence shown here is derived from an EMBL/GenBank/DDBJ whole genome shotgun (WGS) entry which is preliminary data.</text>
</comment>
<organism evidence="1 2">
    <name type="scientific">Austropuccinia psidii MF-1</name>
    <dbReference type="NCBI Taxonomy" id="1389203"/>
    <lineage>
        <taxon>Eukaryota</taxon>
        <taxon>Fungi</taxon>
        <taxon>Dikarya</taxon>
        <taxon>Basidiomycota</taxon>
        <taxon>Pucciniomycotina</taxon>
        <taxon>Pucciniomycetes</taxon>
        <taxon>Pucciniales</taxon>
        <taxon>Sphaerophragmiaceae</taxon>
        <taxon>Austropuccinia</taxon>
    </lineage>
</organism>
<gene>
    <name evidence="1" type="ORF">O181_009506</name>
</gene>
<accession>A0A9Q3BRY9</accession>
<evidence type="ECO:0000313" key="1">
    <source>
        <dbReference type="EMBL" id="MBW0469791.1"/>
    </source>
</evidence>
<evidence type="ECO:0000313" key="2">
    <source>
        <dbReference type="Proteomes" id="UP000765509"/>
    </source>
</evidence>
<protein>
    <submittedName>
        <fullName evidence="1">Uncharacterized protein</fullName>
    </submittedName>
</protein>
<sequence length="91" mass="10542">MGEFTLELNENNKLNDSNYLDWVSRMESILTLKNYYGLVTNSETPKETANNDILEPRRRQRAAALLKINCIVRLGNKFYVDSKKTRQNSGD</sequence>
<name>A0A9Q3BRY9_9BASI</name>
<reference evidence="1" key="1">
    <citation type="submission" date="2021-03" db="EMBL/GenBank/DDBJ databases">
        <title>Draft genome sequence of rust myrtle Austropuccinia psidii MF-1, a brazilian biotype.</title>
        <authorList>
            <person name="Quecine M.C."/>
            <person name="Pachon D.M.R."/>
            <person name="Bonatelli M.L."/>
            <person name="Correr F.H."/>
            <person name="Franceschini L.M."/>
            <person name="Leite T.F."/>
            <person name="Margarido G.R.A."/>
            <person name="Almeida C.A."/>
            <person name="Ferrarezi J.A."/>
            <person name="Labate C.A."/>
        </authorList>
    </citation>
    <scope>NUCLEOTIDE SEQUENCE</scope>
    <source>
        <strain evidence="1">MF-1</strain>
    </source>
</reference>
<proteinExistence type="predicted"/>
<keyword evidence="2" id="KW-1185">Reference proteome</keyword>